<proteinExistence type="predicted"/>
<sequence length="262" mass="29384">MTVVLAATHHDPDGRLYPQMVRVVPTLQQYFDGIAILLTPTSATETQAWLARSEVALHVAPPDAPIGHRHLGRWRRGAVQTALTTFANAEWLLFCDLDRVLHWAEYWPDEFATTLAALPEADLTVLGRTARAFYSHPRAQVLPETIVNEVFARMTGLAWDVMAAARGLSRRAADLIVTASRDDSIGADCTWLLLAQRAGLQLAYRETEGLEFETLDRYQDEVAALGGPQAWLDRFDANLNNWLLRLELAYTVVESCRQQMNE</sequence>
<reference evidence="1" key="1">
    <citation type="submission" date="2008-12" db="EMBL/GenBank/DDBJ databases">
        <title>Complete sequence of Chloroflexus aggregans DSM 9485.</title>
        <authorList>
            <consortium name="US DOE Joint Genome Institute"/>
            <person name="Lucas S."/>
            <person name="Copeland A."/>
            <person name="Lapidus A."/>
            <person name="Glavina del Rio T."/>
            <person name="Dalin E."/>
            <person name="Tice H."/>
            <person name="Pitluck S."/>
            <person name="Foster B."/>
            <person name="Larimer F."/>
            <person name="Land M."/>
            <person name="Hauser L."/>
            <person name="Kyrpides N."/>
            <person name="Mikhailova N."/>
            <person name="Bryant D."/>
            <person name="Richardson P."/>
        </authorList>
    </citation>
    <scope>NUCLEOTIDE SEQUENCE</scope>
    <source>
        <strain evidence="1">DSM 9485</strain>
    </source>
</reference>
<keyword evidence="2" id="KW-1185">Reference proteome</keyword>
<dbReference type="AlphaFoldDB" id="B8GBT7"/>
<dbReference type="STRING" id="326427.Cagg_2016"/>
<evidence type="ECO:0008006" key="3">
    <source>
        <dbReference type="Google" id="ProtNLM"/>
    </source>
</evidence>
<dbReference type="KEGG" id="cag:Cagg_2016"/>
<dbReference type="HOGENOM" id="CLU_092763_0_0_0"/>
<evidence type="ECO:0000313" key="2">
    <source>
        <dbReference type="Proteomes" id="UP000002508"/>
    </source>
</evidence>
<evidence type="ECO:0000313" key="1">
    <source>
        <dbReference type="EMBL" id="ACL24904.1"/>
    </source>
</evidence>
<dbReference type="EMBL" id="CP001337">
    <property type="protein sequence ID" value="ACL24904.1"/>
    <property type="molecule type" value="Genomic_DNA"/>
</dbReference>
<organism evidence="1 2">
    <name type="scientific">Chloroflexus aggregans (strain MD-66 / DSM 9485)</name>
    <dbReference type="NCBI Taxonomy" id="326427"/>
    <lineage>
        <taxon>Bacteria</taxon>
        <taxon>Bacillati</taxon>
        <taxon>Chloroflexota</taxon>
        <taxon>Chloroflexia</taxon>
        <taxon>Chloroflexales</taxon>
        <taxon>Chloroflexineae</taxon>
        <taxon>Chloroflexaceae</taxon>
        <taxon>Chloroflexus</taxon>
    </lineage>
</organism>
<name>B8GBT7_CHLAD</name>
<gene>
    <name evidence="1" type="ordered locus">Cagg_2016</name>
</gene>
<dbReference type="eggNOG" id="ENOG50333PI">
    <property type="taxonomic scope" value="Bacteria"/>
</dbReference>
<dbReference type="RefSeq" id="WP_015940763.1">
    <property type="nucleotide sequence ID" value="NC_011831.1"/>
</dbReference>
<protein>
    <recommendedName>
        <fullName evidence="3">Glycosyltransferase</fullName>
    </recommendedName>
</protein>
<dbReference type="Proteomes" id="UP000002508">
    <property type="component" value="Chromosome"/>
</dbReference>
<accession>B8GBT7</accession>
<dbReference type="OrthoDB" id="1902160at2"/>